<dbReference type="AlphaFoldDB" id="A0AAD7G4U4"/>
<evidence type="ECO:0000313" key="4">
    <source>
        <dbReference type="Proteomes" id="UP001221757"/>
    </source>
</evidence>
<feature type="domain" description="Zn(2)-C6 fungal-type" evidence="2">
    <location>
        <begin position="16"/>
        <end position="48"/>
    </location>
</feature>
<gene>
    <name evidence="3" type="ORF">B0H17DRAFT_1095950</name>
</gene>
<accession>A0AAD7G4U4</accession>
<organism evidence="3 4">
    <name type="scientific">Mycena rosella</name>
    <name type="common">Pink bonnet</name>
    <name type="synonym">Agaricus rosellus</name>
    <dbReference type="NCBI Taxonomy" id="1033263"/>
    <lineage>
        <taxon>Eukaryota</taxon>
        <taxon>Fungi</taxon>
        <taxon>Dikarya</taxon>
        <taxon>Basidiomycota</taxon>
        <taxon>Agaricomycotina</taxon>
        <taxon>Agaricomycetes</taxon>
        <taxon>Agaricomycetidae</taxon>
        <taxon>Agaricales</taxon>
        <taxon>Marasmiineae</taxon>
        <taxon>Mycenaceae</taxon>
        <taxon>Mycena</taxon>
    </lineage>
</organism>
<name>A0AAD7G4U4_MYCRO</name>
<feature type="region of interest" description="Disordered" evidence="1">
    <location>
        <begin position="50"/>
        <end position="82"/>
    </location>
</feature>
<dbReference type="EMBL" id="JARKIE010000267">
    <property type="protein sequence ID" value="KAJ7659852.1"/>
    <property type="molecule type" value="Genomic_DNA"/>
</dbReference>
<dbReference type="PROSITE" id="PS50048">
    <property type="entry name" value="ZN2_CY6_FUNGAL_2"/>
    <property type="match status" value="1"/>
</dbReference>
<reference evidence="3" key="1">
    <citation type="submission" date="2023-03" db="EMBL/GenBank/DDBJ databases">
        <title>Massive genome expansion in bonnet fungi (Mycena s.s.) driven by repeated elements and novel gene families across ecological guilds.</title>
        <authorList>
            <consortium name="Lawrence Berkeley National Laboratory"/>
            <person name="Harder C.B."/>
            <person name="Miyauchi S."/>
            <person name="Viragh M."/>
            <person name="Kuo A."/>
            <person name="Thoen E."/>
            <person name="Andreopoulos B."/>
            <person name="Lu D."/>
            <person name="Skrede I."/>
            <person name="Drula E."/>
            <person name="Henrissat B."/>
            <person name="Morin E."/>
            <person name="Kohler A."/>
            <person name="Barry K."/>
            <person name="LaButti K."/>
            <person name="Morin E."/>
            <person name="Salamov A."/>
            <person name="Lipzen A."/>
            <person name="Mereny Z."/>
            <person name="Hegedus B."/>
            <person name="Baldrian P."/>
            <person name="Stursova M."/>
            <person name="Weitz H."/>
            <person name="Taylor A."/>
            <person name="Grigoriev I.V."/>
            <person name="Nagy L.G."/>
            <person name="Martin F."/>
            <person name="Kauserud H."/>
        </authorList>
    </citation>
    <scope>NUCLEOTIDE SEQUENCE</scope>
    <source>
        <strain evidence="3">CBHHK067</strain>
    </source>
</reference>
<dbReference type="InterPro" id="IPR036864">
    <property type="entry name" value="Zn2-C6_fun-type_DNA-bd_sf"/>
</dbReference>
<dbReference type="PROSITE" id="PS00463">
    <property type="entry name" value="ZN2_CY6_FUNGAL_1"/>
    <property type="match status" value="1"/>
</dbReference>
<dbReference type="SUPFAM" id="SSF57701">
    <property type="entry name" value="Zn2/Cys6 DNA-binding domain"/>
    <property type="match status" value="1"/>
</dbReference>
<evidence type="ECO:0000313" key="3">
    <source>
        <dbReference type="EMBL" id="KAJ7659852.1"/>
    </source>
</evidence>
<evidence type="ECO:0000259" key="2">
    <source>
        <dbReference type="PROSITE" id="PS50048"/>
    </source>
</evidence>
<evidence type="ECO:0000256" key="1">
    <source>
        <dbReference type="SAM" id="MobiDB-lite"/>
    </source>
</evidence>
<keyword evidence="4" id="KW-1185">Reference proteome</keyword>
<proteinExistence type="predicted"/>
<dbReference type="GO" id="GO:0000981">
    <property type="term" value="F:DNA-binding transcription factor activity, RNA polymerase II-specific"/>
    <property type="evidence" value="ECO:0007669"/>
    <property type="project" value="InterPro"/>
</dbReference>
<protein>
    <recommendedName>
        <fullName evidence="2">Zn(2)-C6 fungal-type domain-containing protein</fullName>
    </recommendedName>
</protein>
<sequence length="295" mass="32419">MSVPRIREKRLKKPPACDACKARRVLCHSRPDGGPCPRCVEKDIVCTTTAVPRGRPRKGPPPAPPSVPSAASNLASAKPDPAVPPTSTSLAVYSGLVPGCSSDVLDLHPEFVAHCFDCLQYIPQYNHPLMYTTQIKSTARAVSFQLDRLPPQSRVLSLCIVALSSLISFHEFVLGPGPRPQSFEDHTFFMSEHVLACGARRATAYRTLRGEALRTAWELGIILQPSNENAVSCYLLDILDQSDFYRGPSRPWAAAYISHVRALAPILRTLTPSESDVTYWTGFFVCDTQLLPCFV</sequence>
<dbReference type="InterPro" id="IPR001138">
    <property type="entry name" value="Zn2Cys6_DnaBD"/>
</dbReference>
<dbReference type="GO" id="GO:0008270">
    <property type="term" value="F:zinc ion binding"/>
    <property type="evidence" value="ECO:0007669"/>
    <property type="project" value="InterPro"/>
</dbReference>
<comment type="caution">
    <text evidence="3">The sequence shown here is derived from an EMBL/GenBank/DDBJ whole genome shotgun (WGS) entry which is preliminary data.</text>
</comment>
<dbReference type="Proteomes" id="UP001221757">
    <property type="component" value="Unassembled WGS sequence"/>
</dbReference>